<dbReference type="Proteomes" id="UP000663255">
    <property type="component" value="Plasmid p1"/>
</dbReference>
<organism evidence="1 2">
    <name type="scientific">Leptospira interrogans serovar Bataviae</name>
    <dbReference type="NCBI Taxonomy" id="312175"/>
    <lineage>
        <taxon>Bacteria</taxon>
        <taxon>Pseudomonadati</taxon>
        <taxon>Spirochaetota</taxon>
        <taxon>Spirochaetia</taxon>
        <taxon>Leptospirales</taxon>
        <taxon>Leptospiraceae</taxon>
        <taxon>Leptospira</taxon>
    </lineage>
</organism>
<protein>
    <submittedName>
        <fullName evidence="1">Uncharacterized protein</fullName>
    </submittedName>
</protein>
<evidence type="ECO:0000313" key="1">
    <source>
        <dbReference type="EMBL" id="QOI53025.1"/>
    </source>
</evidence>
<dbReference type="AlphaFoldDB" id="A0AAP9WQ18"/>
<reference evidence="1" key="1">
    <citation type="submission" date="2019-09" db="EMBL/GenBank/DDBJ databases">
        <title>Comparative Genomics of Leptospira interrogans Reveals Genome Plasticity - A Common Adaptive Strategy for Survival in Various Hosts.</title>
        <authorList>
            <person name="Ramli S.R."/>
            <person name="Bunk B."/>
            <person name="Goris M."/>
            <person name="Bhuju S."/>
            <person name="Jarek M."/>
            <person name="Sproer C."/>
            <person name="Mustakim S."/>
            <person name="Strommenger B."/>
            <person name="Pessler F."/>
        </authorList>
    </citation>
    <scope>NUCLEOTIDE SEQUENCE</scope>
    <source>
        <strain evidence="1">1489</strain>
        <plasmid evidence="1">p1</plasmid>
    </source>
</reference>
<evidence type="ECO:0000313" key="2">
    <source>
        <dbReference type="Proteomes" id="UP000663255"/>
    </source>
</evidence>
<geneLocation type="plasmid" evidence="1 2">
    <name>p1</name>
</geneLocation>
<name>A0AAP9WQ18_LEPIR</name>
<dbReference type="EMBL" id="CP043895">
    <property type="protein sequence ID" value="QOI53025.1"/>
    <property type="molecule type" value="Genomic_DNA"/>
</dbReference>
<keyword evidence="1" id="KW-0614">Plasmid</keyword>
<gene>
    <name evidence="1" type="ORF">Lepto1489_21890</name>
</gene>
<sequence>MILQVTIMTINTTKIERDLDGFRLYSWFNKELAIEKTKYLPKIKVCSKSITNAWDQDERTKFKIKCSRILQLFFKTDIKFFIIRFSTSQHALTRIEKRKGVWGSLKSSLNKILSFEDEIEITNSNLFFRIGLAKIKPFGFYEAISILENDPNQNFIISTRIEFTKEHLIEMLYEFTECDKNVQIFPLVLYTITNFQGIIRWGDSSEEICLDYISK</sequence>
<accession>A0AAP9WQ18</accession>
<proteinExistence type="predicted"/>